<comment type="catalytic activity">
    <reaction evidence="3">
        <text>3'-dephospho-CoA + ATP = ADP + CoA + H(+)</text>
        <dbReference type="Rhea" id="RHEA:18245"/>
        <dbReference type="ChEBI" id="CHEBI:15378"/>
        <dbReference type="ChEBI" id="CHEBI:30616"/>
        <dbReference type="ChEBI" id="CHEBI:57287"/>
        <dbReference type="ChEBI" id="CHEBI:57328"/>
        <dbReference type="ChEBI" id="CHEBI:456216"/>
        <dbReference type="EC" id="2.7.1.24"/>
    </reaction>
</comment>
<dbReference type="STRING" id="1121950.SAMN02745243_01755"/>
<name>A0A1M6NA54_9FIRM</name>
<dbReference type="Gene3D" id="3.40.50.300">
    <property type="entry name" value="P-loop containing nucleotide triphosphate hydrolases"/>
    <property type="match status" value="1"/>
</dbReference>
<keyword evidence="3 5" id="KW-0418">Kinase</keyword>
<dbReference type="Proteomes" id="UP000184301">
    <property type="component" value="Unassembled WGS sequence"/>
</dbReference>
<keyword evidence="1 3" id="KW-0547">Nucleotide-binding</keyword>
<dbReference type="Pfam" id="PF01121">
    <property type="entry name" value="CoaE"/>
    <property type="match status" value="1"/>
</dbReference>
<sequence>MIIIGITGGVGSGKSMVLRYLEREHSAAICKADEVAKLLQQSGQPVFEAMVEHFGLGIVNESGELDREQLRGFVFEDEQEMQFLNSLIHPKVKEYILHEIEQQKNRHTKLFVVEAALLIEENYDAVCDEMWYIHTDESIRRNRLKVSRGYTDSQIDAIIGKQQTESVFRAKCQTTIENGGDFEETKAQIIERIQILERKMEK</sequence>
<comment type="pathway">
    <text evidence="3">Cofactor biosynthesis; coenzyme A biosynthesis; CoA from (R)-pantothenate: step 5/5.</text>
</comment>
<dbReference type="GO" id="GO:0004140">
    <property type="term" value="F:dephospho-CoA kinase activity"/>
    <property type="evidence" value="ECO:0007669"/>
    <property type="project" value="UniProtKB-UniRule"/>
</dbReference>
<keyword evidence="2 3" id="KW-0067">ATP-binding</keyword>
<reference evidence="5 6" key="1">
    <citation type="submission" date="2016-11" db="EMBL/GenBank/DDBJ databases">
        <authorList>
            <person name="Jaros S."/>
            <person name="Januszkiewicz K."/>
            <person name="Wedrychowicz H."/>
        </authorList>
    </citation>
    <scope>NUCLEOTIDE SEQUENCE [LARGE SCALE GENOMIC DNA]</scope>
    <source>
        <strain evidence="5 6">DSM 15480</strain>
    </source>
</reference>
<evidence type="ECO:0000256" key="3">
    <source>
        <dbReference type="HAMAP-Rule" id="MF_00376"/>
    </source>
</evidence>
<dbReference type="EMBL" id="FQZY01000022">
    <property type="protein sequence ID" value="SHJ92575.1"/>
    <property type="molecule type" value="Genomic_DNA"/>
</dbReference>
<keyword evidence="3" id="KW-0808">Transferase</keyword>
<dbReference type="GO" id="GO:0005737">
    <property type="term" value="C:cytoplasm"/>
    <property type="evidence" value="ECO:0007669"/>
    <property type="project" value="UniProtKB-SubCell"/>
</dbReference>
<feature type="binding site" evidence="3">
    <location>
        <begin position="11"/>
        <end position="16"/>
    </location>
    <ligand>
        <name>ATP</name>
        <dbReference type="ChEBI" id="CHEBI:30616"/>
    </ligand>
</feature>
<dbReference type="HAMAP" id="MF_00376">
    <property type="entry name" value="Dephospho_CoA_kinase"/>
    <property type="match status" value="1"/>
</dbReference>
<dbReference type="SUPFAM" id="SSF52540">
    <property type="entry name" value="P-loop containing nucleoside triphosphate hydrolases"/>
    <property type="match status" value="1"/>
</dbReference>
<accession>A0A1M6NA54</accession>
<evidence type="ECO:0000256" key="4">
    <source>
        <dbReference type="NCBIfam" id="TIGR00152"/>
    </source>
</evidence>
<keyword evidence="6" id="KW-1185">Reference proteome</keyword>
<protein>
    <recommendedName>
        <fullName evidence="3 4">Dephospho-CoA kinase</fullName>
        <ecNumber evidence="3 4">2.7.1.24</ecNumber>
    </recommendedName>
    <alternativeName>
        <fullName evidence="3">Dephosphocoenzyme A kinase</fullName>
    </alternativeName>
</protein>
<dbReference type="PROSITE" id="PS51219">
    <property type="entry name" value="DPCK"/>
    <property type="match status" value="1"/>
</dbReference>
<evidence type="ECO:0000256" key="2">
    <source>
        <dbReference type="ARBA" id="ARBA00022840"/>
    </source>
</evidence>
<comment type="subcellular location">
    <subcellularLocation>
        <location evidence="3">Cytoplasm</location>
    </subcellularLocation>
</comment>
<keyword evidence="3" id="KW-0963">Cytoplasm</keyword>
<keyword evidence="3" id="KW-0173">Coenzyme A biosynthesis</keyword>
<dbReference type="AlphaFoldDB" id="A0A1M6NA54"/>
<dbReference type="OrthoDB" id="9812943at2"/>
<dbReference type="InterPro" id="IPR027417">
    <property type="entry name" value="P-loop_NTPase"/>
</dbReference>
<evidence type="ECO:0000313" key="5">
    <source>
        <dbReference type="EMBL" id="SHJ92575.1"/>
    </source>
</evidence>
<dbReference type="GO" id="GO:0015937">
    <property type="term" value="P:coenzyme A biosynthetic process"/>
    <property type="evidence" value="ECO:0007669"/>
    <property type="project" value="UniProtKB-UniRule"/>
</dbReference>
<dbReference type="UniPathway" id="UPA00241">
    <property type="reaction ID" value="UER00356"/>
</dbReference>
<dbReference type="InterPro" id="IPR001977">
    <property type="entry name" value="Depp_CoAkinase"/>
</dbReference>
<comment type="function">
    <text evidence="3">Catalyzes the phosphorylation of the 3'-hydroxyl group of dephosphocoenzyme A to form coenzyme A.</text>
</comment>
<dbReference type="CDD" id="cd02022">
    <property type="entry name" value="DPCK"/>
    <property type="match status" value="1"/>
</dbReference>
<dbReference type="PANTHER" id="PTHR10695:SF46">
    <property type="entry name" value="BIFUNCTIONAL COENZYME A SYNTHASE-RELATED"/>
    <property type="match status" value="1"/>
</dbReference>
<evidence type="ECO:0000256" key="1">
    <source>
        <dbReference type="ARBA" id="ARBA00022741"/>
    </source>
</evidence>
<gene>
    <name evidence="3" type="primary">coaE</name>
    <name evidence="5" type="ORF">SAMN02745243_01755</name>
</gene>
<organism evidence="5 6">
    <name type="scientific">Hespellia stercorisuis DSM 15480</name>
    <dbReference type="NCBI Taxonomy" id="1121950"/>
    <lineage>
        <taxon>Bacteria</taxon>
        <taxon>Bacillati</taxon>
        <taxon>Bacillota</taxon>
        <taxon>Clostridia</taxon>
        <taxon>Lachnospirales</taxon>
        <taxon>Lachnospiraceae</taxon>
        <taxon>Hespellia</taxon>
    </lineage>
</organism>
<dbReference type="GO" id="GO:0005524">
    <property type="term" value="F:ATP binding"/>
    <property type="evidence" value="ECO:0007669"/>
    <property type="project" value="UniProtKB-UniRule"/>
</dbReference>
<comment type="similarity">
    <text evidence="3">Belongs to the CoaE family.</text>
</comment>
<dbReference type="RefSeq" id="WP_073108672.1">
    <property type="nucleotide sequence ID" value="NZ_FQZY01000022.1"/>
</dbReference>
<proteinExistence type="inferred from homology"/>
<dbReference type="EC" id="2.7.1.24" evidence="3 4"/>
<dbReference type="NCBIfam" id="TIGR00152">
    <property type="entry name" value="dephospho-CoA kinase"/>
    <property type="match status" value="1"/>
</dbReference>
<dbReference type="PANTHER" id="PTHR10695">
    <property type="entry name" value="DEPHOSPHO-COA KINASE-RELATED"/>
    <property type="match status" value="1"/>
</dbReference>
<evidence type="ECO:0000313" key="6">
    <source>
        <dbReference type="Proteomes" id="UP000184301"/>
    </source>
</evidence>